<comment type="caution">
    <text evidence="1">The sequence shown here is derived from an EMBL/GenBank/DDBJ whole genome shotgun (WGS) entry which is preliminary data.</text>
</comment>
<dbReference type="AlphaFoldDB" id="W7T0W1"/>
<organism evidence="1 2">
    <name type="scientific">Nannochloropsis gaditana</name>
    <dbReference type="NCBI Taxonomy" id="72520"/>
    <lineage>
        <taxon>Eukaryota</taxon>
        <taxon>Sar</taxon>
        <taxon>Stramenopiles</taxon>
        <taxon>Ochrophyta</taxon>
        <taxon>Eustigmatophyceae</taxon>
        <taxon>Eustigmatales</taxon>
        <taxon>Monodopsidaceae</taxon>
        <taxon>Nannochloropsis</taxon>
    </lineage>
</organism>
<dbReference type="EMBL" id="AZIL01003131">
    <property type="protein sequence ID" value="EWM20377.1"/>
    <property type="molecule type" value="Genomic_DNA"/>
</dbReference>
<sequence length="108" mass="11843">MLPRPWALRVGKNAACRALPALDLCRGDGLRLERGFVSRRTGGWEERDQQRCLMPAAGPRRAVSSRLLQEGHRRNVVSKAKATTNPIKAKISGTLLEAKVREGGREGG</sequence>
<name>W7T0W1_9STRA</name>
<dbReference type="Proteomes" id="UP000019335">
    <property type="component" value="Unassembled WGS sequence"/>
</dbReference>
<feature type="non-terminal residue" evidence="1">
    <location>
        <position position="108"/>
    </location>
</feature>
<evidence type="ECO:0000313" key="1">
    <source>
        <dbReference type="EMBL" id="EWM20377.1"/>
    </source>
</evidence>
<evidence type="ECO:0000313" key="2">
    <source>
        <dbReference type="Proteomes" id="UP000019335"/>
    </source>
</evidence>
<accession>W7T0W1</accession>
<proteinExistence type="predicted"/>
<protein>
    <submittedName>
        <fullName evidence="1">Uncharacterized protein</fullName>
    </submittedName>
</protein>
<gene>
    <name evidence="1" type="ORF">Naga_101710g1</name>
</gene>
<reference evidence="1 2" key="1">
    <citation type="journal article" date="2014" name="Mol. Plant">
        <title>Chromosome Scale Genome Assembly and Transcriptome Profiling of Nannochloropsis gaditana in Nitrogen Depletion.</title>
        <authorList>
            <person name="Corteggiani Carpinelli E."/>
            <person name="Telatin A."/>
            <person name="Vitulo N."/>
            <person name="Forcato C."/>
            <person name="D'Angelo M."/>
            <person name="Schiavon R."/>
            <person name="Vezzi A."/>
            <person name="Giacometti G.M."/>
            <person name="Morosinotto T."/>
            <person name="Valle G."/>
        </authorList>
    </citation>
    <scope>NUCLEOTIDE SEQUENCE [LARGE SCALE GENOMIC DNA]</scope>
    <source>
        <strain evidence="1 2">B-31</strain>
    </source>
</reference>
<keyword evidence="2" id="KW-1185">Reference proteome</keyword>